<keyword evidence="3" id="KW-1185">Reference proteome</keyword>
<dbReference type="RefSeq" id="XP_002843987.1">
    <property type="nucleotide sequence ID" value="XM_002843941.1"/>
</dbReference>
<dbReference type="AlphaFoldDB" id="C5FXB1"/>
<dbReference type="VEuPathDB" id="FungiDB:MCYG_07770"/>
<evidence type="ECO:0000256" key="1">
    <source>
        <dbReference type="SAM" id="MobiDB-lite"/>
    </source>
</evidence>
<evidence type="ECO:0000313" key="2">
    <source>
        <dbReference type="EMBL" id="EEQ34951.1"/>
    </source>
</evidence>
<accession>C5FXB1</accession>
<gene>
    <name evidence="2" type="ORF">MCYG_07770</name>
</gene>
<dbReference type="OrthoDB" id="4387771at2759"/>
<feature type="region of interest" description="Disordered" evidence="1">
    <location>
        <begin position="106"/>
        <end position="131"/>
    </location>
</feature>
<feature type="compositionally biased region" description="Polar residues" evidence="1">
    <location>
        <begin position="107"/>
        <end position="122"/>
    </location>
</feature>
<evidence type="ECO:0000313" key="3">
    <source>
        <dbReference type="Proteomes" id="UP000002035"/>
    </source>
</evidence>
<organism evidence="2 3">
    <name type="scientific">Arthroderma otae (strain ATCC MYA-4605 / CBS 113480)</name>
    <name type="common">Microsporum canis</name>
    <dbReference type="NCBI Taxonomy" id="554155"/>
    <lineage>
        <taxon>Eukaryota</taxon>
        <taxon>Fungi</taxon>
        <taxon>Dikarya</taxon>
        <taxon>Ascomycota</taxon>
        <taxon>Pezizomycotina</taxon>
        <taxon>Eurotiomycetes</taxon>
        <taxon>Eurotiomycetidae</taxon>
        <taxon>Onygenales</taxon>
        <taxon>Arthrodermataceae</taxon>
        <taxon>Microsporum</taxon>
    </lineage>
</organism>
<dbReference type="Proteomes" id="UP000002035">
    <property type="component" value="Unassembled WGS sequence"/>
</dbReference>
<dbReference type="GeneID" id="9225549"/>
<name>C5FXB1_ARTOC</name>
<reference evidence="3" key="1">
    <citation type="journal article" date="2012" name="MBio">
        <title>Comparative genome analysis of Trichophyton rubrum and related dermatophytes reveals candidate genes involved in infection.</title>
        <authorList>
            <person name="Martinez D.A."/>
            <person name="Oliver B.G."/>
            <person name="Graeser Y."/>
            <person name="Goldberg J.M."/>
            <person name="Li W."/>
            <person name="Martinez-Rossi N.M."/>
            <person name="Monod M."/>
            <person name="Shelest E."/>
            <person name="Barton R.C."/>
            <person name="Birch E."/>
            <person name="Brakhage A.A."/>
            <person name="Chen Z."/>
            <person name="Gurr S.J."/>
            <person name="Heiman D."/>
            <person name="Heitman J."/>
            <person name="Kosti I."/>
            <person name="Rossi A."/>
            <person name="Saif S."/>
            <person name="Samalova M."/>
            <person name="Saunders C.W."/>
            <person name="Shea T."/>
            <person name="Summerbell R.C."/>
            <person name="Xu J."/>
            <person name="Young S."/>
            <person name="Zeng Q."/>
            <person name="Birren B.W."/>
            <person name="Cuomo C.A."/>
            <person name="White T.C."/>
        </authorList>
    </citation>
    <scope>NUCLEOTIDE SEQUENCE [LARGE SCALE GENOMIC DNA]</scope>
    <source>
        <strain evidence="3">ATCC MYA-4605 / CBS 113480</strain>
    </source>
</reference>
<protein>
    <submittedName>
        <fullName evidence="2">Uncharacterized protein</fullName>
    </submittedName>
</protein>
<proteinExistence type="predicted"/>
<feature type="compositionally biased region" description="Low complexity" evidence="1">
    <location>
        <begin position="8"/>
        <end position="18"/>
    </location>
</feature>
<dbReference type="EMBL" id="DS995707">
    <property type="protein sequence ID" value="EEQ34951.1"/>
    <property type="molecule type" value="Genomic_DNA"/>
</dbReference>
<dbReference type="HOGENOM" id="CLU_1481621_0_0_1"/>
<sequence>MLSTKADQSPQRRQQPPSNMASALKKFGEKILGDSKQVAKLFREVTAGGRILPTRTNKNDAEYQCRIDMGEEIKDKPGYYNVYLQVNTQAKSEGLKKWLRKNPHGNLATTQINKNVPESEQNNEGRRQEESLSCPISSMAISAVGWIEYYFFHITWLLCKLRIVTPTNGNRPPMLSFPLPRK</sequence>
<feature type="region of interest" description="Disordered" evidence="1">
    <location>
        <begin position="1"/>
        <end position="21"/>
    </location>
</feature>